<dbReference type="PANTHER" id="PTHR21503">
    <property type="entry name" value="F-BOX-CONTAINING HYPOTHETICAL PROTEIN C.ELEGANS"/>
    <property type="match status" value="1"/>
</dbReference>
<evidence type="ECO:0000256" key="1">
    <source>
        <dbReference type="SAM" id="SignalP"/>
    </source>
</evidence>
<keyword evidence="1" id="KW-0732">Signal</keyword>
<dbReference type="PANTHER" id="PTHR21503:SF53">
    <property type="entry name" value="F-BOX ASSOCIATED DOMAIN-CONTAINING PROTEIN-RELATED"/>
    <property type="match status" value="1"/>
</dbReference>
<feature type="domain" description="F-box" evidence="2">
    <location>
        <begin position="7"/>
        <end position="57"/>
    </location>
</feature>
<feature type="chain" id="PRO_5009309318" evidence="1">
    <location>
        <begin position="19"/>
        <end position="325"/>
    </location>
</feature>
<reference evidence="4" key="1">
    <citation type="submission" date="2016-11" db="UniProtKB">
        <authorList>
            <consortium name="WormBaseParasite"/>
        </authorList>
    </citation>
    <scope>IDENTIFICATION</scope>
</reference>
<evidence type="ECO:0000313" key="4">
    <source>
        <dbReference type="WBParaSite" id="Csp11.Scaffold630.g19320.t1"/>
    </source>
</evidence>
<dbReference type="InterPro" id="IPR012885">
    <property type="entry name" value="F-box_Sdz-33"/>
</dbReference>
<evidence type="ECO:0000259" key="2">
    <source>
        <dbReference type="PROSITE" id="PS50181"/>
    </source>
</evidence>
<accession>A0A1I7UTY0</accession>
<dbReference type="PROSITE" id="PS50181">
    <property type="entry name" value="FBOX"/>
    <property type="match status" value="1"/>
</dbReference>
<keyword evidence="3" id="KW-1185">Reference proteome</keyword>
<protein>
    <submittedName>
        <fullName evidence="4">F-box domain-containing protein</fullName>
    </submittedName>
</protein>
<dbReference type="InterPro" id="IPR001810">
    <property type="entry name" value="F-box_dom"/>
</dbReference>
<dbReference type="eggNOG" id="ENOG502TJQU">
    <property type="taxonomic scope" value="Eukaryota"/>
</dbReference>
<evidence type="ECO:0000313" key="3">
    <source>
        <dbReference type="Proteomes" id="UP000095282"/>
    </source>
</evidence>
<sequence length="325" mass="38045">MTTTMTTFPLFHLPLVAMEHVLSMMNPYELMDLTKTSSSAKRAVKNFRRTKPKFRVTLVISTEPRIYIFGNKESWIYSWTTEAAGAQQSTFDNTFSIENYNFIFSNDPIEEFMRVYESIREVLKCRDPSVAFKLDSYPCQNKMITDWIRSQHDSIASIEVRNDGRGFFDDLKYFFNNITVTECVLLIVSGYEDDFQLEFPTSPSLYIEDARFIGYEQLLRMKNPRIFLHRHSLTDQETNGFLKSWMACESHLELEYFNINVSGPEAMEVIMDLPHEETPDSKAIKKEFSHPKVKNGFDIRRCDGKVATVCYGNYIDKHRFFMITH</sequence>
<feature type="signal peptide" evidence="1">
    <location>
        <begin position="1"/>
        <end position="18"/>
    </location>
</feature>
<dbReference type="Pfam" id="PF00646">
    <property type="entry name" value="F-box"/>
    <property type="match status" value="1"/>
</dbReference>
<proteinExistence type="predicted"/>
<dbReference type="Pfam" id="PF07735">
    <property type="entry name" value="FBA_2"/>
    <property type="match status" value="1"/>
</dbReference>
<dbReference type="Proteomes" id="UP000095282">
    <property type="component" value="Unplaced"/>
</dbReference>
<dbReference type="WBParaSite" id="Csp11.Scaffold630.g19320.t1">
    <property type="protein sequence ID" value="Csp11.Scaffold630.g19320.t1"/>
    <property type="gene ID" value="Csp11.Scaffold630.g19320"/>
</dbReference>
<name>A0A1I7UTY0_9PELO</name>
<dbReference type="AlphaFoldDB" id="A0A1I7UTY0"/>
<organism evidence="3 4">
    <name type="scientific">Caenorhabditis tropicalis</name>
    <dbReference type="NCBI Taxonomy" id="1561998"/>
    <lineage>
        <taxon>Eukaryota</taxon>
        <taxon>Metazoa</taxon>
        <taxon>Ecdysozoa</taxon>
        <taxon>Nematoda</taxon>
        <taxon>Chromadorea</taxon>
        <taxon>Rhabditida</taxon>
        <taxon>Rhabditina</taxon>
        <taxon>Rhabditomorpha</taxon>
        <taxon>Rhabditoidea</taxon>
        <taxon>Rhabditidae</taxon>
        <taxon>Peloderinae</taxon>
        <taxon>Caenorhabditis</taxon>
    </lineage>
</organism>